<dbReference type="InterPro" id="IPR029018">
    <property type="entry name" value="Hex-like_dom2"/>
</dbReference>
<dbReference type="Gene3D" id="3.30.379.10">
    <property type="entry name" value="Chitobiase/beta-hexosaminidase domain 2-like"/>
    <property type="match status" value="1"/>
</dbReference>
<dbReference type="PANTHER" id="PTHR22600:SF57">
    <property type="entry name" value="BETA-N-ACETYLHEXOSAMINIDASE"/>
    <property type="match status" value="1"/>
</dbReference>
<reference evidence="9 10" key="1">
    <citation type="submission" date="2017-04" db="EMBL/GenBank/DDBJ databases">
        <title>A new member of the family Flavobacteriaceae isolated from ascidians.</title>
        <authorList>
            <person name="Chen L."/>
        </authorList>
    </citation>
    <scope>NUCLEOTIDE SEQUENCE [LARGE SCALE GENOMIC DNA]</scope>
    <source>
        <strain evidence="9 10">HQA918</strain>
    </source>
</reference>
<dbReference type="InterPro" id="IPR025705">
    <property type="entry name" value="Beta_hexosaminidase_sua/sub"/>
</dbReference>
<feature type="domain" description="Glycoside hydrolase family 20 catalytic" evidence="7">
    <location>
        <begin position="148"/>
        <end position="499"/>
    </location>
</feature>
<keyword evidence="5" id="KW-0326">Glycosidase</keyword>
<dbReference type="EC" id="3.2.1.52" evidence="3"/>
<dbReference type="CDD" id="cd06563">
    <property type="entry name" value="GH20_chitobiase-like"/>
    <property type="match status" value="1"/>
</dbReference>
<dbReference type="PIRSF" id="PIRSF001093">
    <property type="entry name" value="B-hxosamndse_ab_euk"/>
    <property type="match status" value="1"/>
</dbReference>
<dbReference type="SUPFAM" id="SSF51445">
    <property type="entry name" value="(Trans)glycosidases"/>
    <property type="match status" value="1"/>
</dbReference>
<evidence type="ECO:0000256" key="3">
    <source>
        <dbReference type="ARBA" id="ARBA00012663"/>
    </source>
</evidence>
<dbReference type="GO" id="GO:0004563">
    <property type="term" value="F:beta-N-acetylhexosaminidase activity"/>
    <property type="evidence" value="ECO:0007669"/>
    <property type="project" value="UniProtKB-EC"/>
</dbReference>
<dbReference type="GO" id="GO:0016020">
    <property type="term" value="C:membrane"/>
    <property type="evidence" value="ECO:0007669"/>
    <property type="project" value="TreeGrafter"/>
</dbReference>
<dbReference type="Gene3D" id="3.20.20.80">
    <property type="entry name" value="Glycosidases"/>
    <property type="match status" value="1"/>
</dbReference>
<keyword evidence="10" id="KW-1185">Reference proteome</keyword>
<dbReference type="EMBL" id="NBWU01000002">
    <property type="protein sequence ID" value="PCE65032.1"/>
    <property type="molecule type" value="Genomic_DNA"/>
</dbReference>
<organism evidence="9 10">
    <name type="scientific">Sediminicola luteus</name>
    <dbReference type="NCBI Taxonomy" id="319238"/>
    <lineage>
        <taxon>Bacteria</taxon>
        <taxon>Pseudomonadati</taxon>
        <taxon>Bacteroidota</taxon>
        <taxon>Flavobacteriia</taxon>
        <taxon>Flavobacteriales</taxon>
        <taxon>Flavobacteriaceae</taxon>
        <taxon>Sediminicola</taxon>
    </lineage>
</organism>
<protein>
    <recommendedName>
        <fullName evidence="3">beta-N-acetylhexosaminidase</fullName>
        <ecNumber evidence="3">3.2.1.52</ecNumber>
    </recommendedName>
</protein>
<evidence type="ECO:0000256" key="5">
    <source>
        <dbReference type="ARBA" id="ARBA00023295"/>
    </source>
</evidence>
<evidence type="ECO:0000256" key="1">
    <source>
        <dbReference type="ARBA" id="ARBA00001231"/>
    </source>
</evidence>
<comment type="similarity">
    <text evidence="2">Belongs to the glycosyl hydrolase 20 family.</text>
</comment>
<dbReference type="AlphaFoldDB" id="A0A2A4GBA2"/>
<dbReference type="OrthoDB" id="9763537at2"/>
<evidence type="ECO:0000313" key="10">
    <source>
        <dbReference type="Proteomes" id="UP000219559"/>
    </source>
</evidence>
<dbReference type="GO" id="GO:0005975">
    <property type="term" value="P:carbohydrate metabolic process"/>
    <property type="evidence" value="ECO:0007669"/>
    <property type="project" value="InterPro"/>
</dbReference>
<dbReference type="Proteomes" id="UP000219559">
    <property type="component" value="Unassembled WGS sequence"/>
</dbReference>
<feature type="domain" description="Beta-hexosaminidase bacterial type N-terminal" evidence="8">
    <location>
        <begin position="25"/>
        <end position="145"/>
    </location>
</feature>
<dbReference type="InterPro" id="IPR017853">
    <property type="entry name" value="GH"/>
</dbReference>
<dbReference type="Pfam" id="PF02838">
    <property type="entry name" value="Glyco_hydro_20b"/>
    <property type="match status" value="1"/>
</dbReference>
<evidence type="ECO:0000256" key="4">
    <source>
        <dbReference type="ARBA" id="ARBA00022801"/>
    </source>
</evidence>
<dbReference type="RefSeq" id="WP_097440311.1">
    <property type="nucleotide sequence ID" value="NZ_KZ300476.1"/>
</dbReference>
<keyword evidence="4 9" id="KW-0378">Hydrolase</keyword>
<feature type="active site" description="Proton donor" evidence="6">
    <location>
        <position position="325"/>
    </location>
</feature>
<dbReference type="PRINTS" id="PR00738">
    <property type="entry name" value="GLHYDRLASE20"/>
</dbReference>
<dbReference type="InterPro" id="IPR015882">
    <property type="entry name" value="HEX_bac_N"/>
</dbReference>
<dbReference type="GO" id="GO:0030203">
    <property type="term" value="P:glycosaminoglycan metabolic process"/>
    <property type="evidence" value="ECO:0007669"/>
    <property type="project" value="TreeGrafter"/>
</dbReference>
<gene>
    <name evidence="9" type="ORF">B7P33_07725</name>
</gene>
<evidence type="ECO:0000259" key="8">
    <source>
        <dbReference type="Pfam" id="PF02838"/>
    </source>
</evidence>
<evidence type="ECO:0000256" key="6">
    <source>
        <dbReference type="PIRSR" id="PIRSR625705-1"/>
    </source>
</evidence>
<evidence type="ECO:0000259" key="7">
    <source>
        <dbReference type="Pfam" id="PF00728"/>
    </source>
</evidence>
<name>A0A2A4GBA2_9FLAO</name>
<dbReference type="Pfam" id="PF00728">
    <property type="entry name" value="Glyco_hydro_20"/>
    <property type="match status" value="1"/>
</dbReference>
<proteinExistence type="inferred from homology"/>
<dbReference type="InterPro" id="IPR015883">
    <property type="entry name" value="Glyco_hydro_20_cat"/>
</dbReference>
<comment type="caution">
    <text evidence="9">The sequence shown here is derived from an EMBL/GenBank/DDBJ whole genome shotgun (WGS) entry which is preliminary data.</text>
</comment>
<evidence type="ECO:0000313" key="9">
    <source>
        <dbReference type="EMBL" id="PCE65032.1"/>
    </source>
</evidence>
<evidence type="ECO:0000256" key="2">
    <source>
        <dbReference type="ARBA" id="ARBA00006285"/>
    </source>
</evidence>
<comment type="catalytic activity">
    <reaction evidence="1">
        <text>Hydrolysis of terminal non-reducing N-acetyl-D-hexosamine residues in N-acetyl-beta-D-hexosaminides.</text>
        <dbReference type="EC" id="3.2.1.52"/>
    </reaction>
</comment>
<dbReference type="PANTHER" id="PTHR22600">
    <property type="entry name" value="BETA-HEXOSAMINIDASE"/>
    <property type="match status" value="1"/>
</dbReference>
<accession>A0A2A4GBA2</accession>
<sequence length="535" mass="60972">MKTLLSSVLVVVLFSLNPVLSQEKVRIIPQPANISQKNSVFQLDRQLKLHVNDMRLFALVNYIDTQAVQEDLGGVFVVSKSEDAQLRLKLDSGRQDVKGGYALKVDKKGVTVRSSNETGLFYGLQSFFQLIGTDGSLPFVTINDAPRFAWRAFMLDEGRYFKGAEQVKKLLDEMARLKMNVFHWHLVDDQGWRIEIKKYPLLTEIGSTRPSTQVGPDQWRSEIQSGVPHEGYYTQEEIKEIVKYAAERHITIVPEIEMPGHSSAAIAAYPWLGSSGKKIEVPIKFGVSEDIYKVSDPKVYNFLTDVLDEVIALFPSEVVHIGGDEAKYDHWENSAEIKAYMKENGLKTFADLQVAFTNRISKYLEGKGKRMMGWNEIMGQNIHDYQYKKDDGAEEELAKGTVVHFWKGNIKLMTQAAEEGYDIVNSANWATYLDYPYVSISLKKAYDFNPIPEKLDTKYHNRIKGLGCQMWGEWIPTSGYMDYMVFPRIAAYAEVGWTPKKQKDFDGFVAELPKFMELWKSKGIYPAPLSKANRK</sequence>
<dbReference type="SUPFAM" id="SSF55545">
    <property type="entry name" value="beta-N-acetylhexosaminidase-like domain"/>
    <property type="match status" value="1"/>
</dbReference>